<comment type="subcellular location">
    <subcellularLocation>
        <location evidence="1">Cell membrane</location>
        <topology evidence="1">Multi-pass membrane protein</topology>
    </subcellularLocation>
</comment>
<evidence type="ECO:0000313" key="9">
    <source>
        <dbReference type="EMBL" id="KAB1887629.1"/>
    </source>
</evidence>
<proteinExistence type="predicted"/>
<dbReference type="SMART" id="SM00014">
    <property type="entry name" value="acidPPc"/>
    <property type="match status" value="1"/>
</dbReference>
<dbReference type="PANTHER" id="PTHR14969">
    <property type="entry name" value="SPHINGOSINE-1-PHOSPHATE PHOSPHOHYDROLASE"/>
    <property type="match status" value="1"/>
</dbReference>
<evidence type="ECO:0000256" key="3">
    <source>
        <dbReference type="ARBA" id="ARBA00022692"/>
    </source>
</evidence>
<evidence type="ECO:0000256" key="6">
    <source>
        <dbReference type="ARBA" id="ARBA00023136"/>
    </source>
</evidence>
<gene>
    <name evidence="9" type="ORF">F6W70_09705</name>
</gene>
<sequence>MPSGHVRRVACPRSAPRTSAVDKCLRWRPVQEIAQLHAASPPSDRCGYFSGRMLFGCPFRTFVGMPSTRLPARSLLPAVLTICTAALLLTIPMPGSVSVLGTRWLHSTAAGMPGLELISDAGLMLLAATTAVSLGRTWWSHPEHRPRIVMAAAGVALAYVLSEGGKLVFAQERPCTVWLIAAECPPPGDWSLPSNHATLAFGAAAAIALTVGRSWLTWSAMALATVVAVARVAQGVHYLHDIALGALLGVAVPIIVVALSERLRESLRTGSSARPE</sequence>
<evidence type="ECO:0000256" key="1">
    <source>
        <dbReference type="ARBA" id="ARBA00004651"/>
    </source>
</evidence>
<feature type="transmembrane region" description="Helical" evidence="7">
    <location>
        <begin position="117"/>
        <end position="136"/>
    </location>
</feature>
<dbReference type="EMBL" id="WAAQ01000001">
    <property type="protein sequence ID" value="KAB1887629.1"/>
    <property type="molecule type" value="Genomic_DNA"/>
</dbReference>
<keyword evidence="5 7" id="KW-1133">Transmembrane helix</keyword>
<keyword evidence="6 7" id="KW-0472">Membrane</keyword>
<evidence type="ECO:0000256" key="2">
    <source>
        <dbReference type="ARBA" id="ARBA00022475"/>
    </source>
</evidence>
<dbReference type="AlphaFoldDB" id="A0AAD4A041"/>
<feature type="transmembrane region" description="Helical" evidence="7">
    <location>
        <begin position="242"/>
        <end position="259"/>
    </location>
</feature>
<dbReference type="PANTHER" id="PTHR14969:SF62">
    <property type="entry name" value="DECAPRENYLPHOSPHORYL-5-PHOSPHORIBOSE PHOSPHATASE RV3807C-RELATED"/>
    <property type="match status" value="1"/>
</dbReference>
<feature type="transmembrane region" description="Helical" evidence="7">
    <location>
        <begin position="216"/>
        <end position="236"/>
    </location>
</feature>
<keyword evidence="4" id="KW-0378">Hydrolase</keyword>
<comment type="caution">
    <text evidence="9">The sequence shown here is derived from an EMBL/GenBank/DDBJ whole genome shotgun (WGS) entry which is preliminary data.</text>
</comment>
<dbReference type="Pfam" id="PF01569">
    <property type="entry name" value="PAP2"/>
    <property type="match status" value="1"/>
</dbReference>
<dbReference type="InterPro" id="IPR036938">
    <property type="entry name" value="PAP2/HPO_sf"/>
</dbReference>
<evidence type="ECO:0000313" key="10">
    <source>
        <dbReference type="Proteomes" id="UP000436027"/>
    </source>
</evidence>
<dbReference type="Gene3D" id="1.20.144.10">
    <property type="entry name" value="Phosphatidic acid phosphatase type 2/haloperoxidase"/>
    <property type="match status" value="1"/>
</dbReference>
<protein>
    <submittedName>
        <fullName evidence="9">Phosphatase PAP2 family protein</fullName>
    </submittedName>
</protein>
<keyword evidence="3 7" id="KW-0812">Transmembrane</keyword>
<organism evidence="9 10">
    <name type="scientific">Microbacterium maritypicum</name>
    <name type="common">Microbacterium liquefaciens</name>
    <dbReference type="NCBI Taxonomy" id="33918"/>
    <lineage>
        <taxon>Bacteria</taxon>
        <taxon>Bacillati</taxon>
        <taxon>Actinomycetota</taxon>
        <taxon>Actinomycetes</taxon>
        <taxon>Micrococcales</taxon>
        <taxon>Microbacteriaceae</taxon>
        <taxon>Microbacterium</taxon>
    </lineage>
</organism>
<feature type="transmembrane region" description="Helical" evidence="7">
    <location>
        <begin position="75"/>
        <end position="97"/>
    </location>
</feature>
<evidence type="ECO:0000256" key="4">
    <source>
        <dbReference type="ARBA" id="ARBA00022801"/>
    </source>
</evidence>
<evidence type="ECO:0000256" key="7">
    <source>
        <dbReference type="SAM" id="Phobius"/>
    </source>
</evidence>
<evidence type="ECO:0000259" key="8">
    <source>
        <dbReference type="SMART" id="SM00014"/>
    </source>
</evidence>
<dbReference type="SUPFAM" id="SSF48317">
    <property type="entry name" value="Acid phosphatase/Vanadium-dependent haloperoxidase"/>
    <property type="match status" value="1"/>
</dbReference>
<keyword evidence="2" id="KW-1003">Cell membrane</keyword>
<name>A0AAD4A041_MICMQ</name>
<evidence type="ECO:0000256" key="5">
    <source>
        <dbReference type="ARBA" id="ARBA00022989"/>
    </source>
</evidence>
<dbReference type="GO" id="GO:0005886">
    <property type="term" value="C:plasma membrane"/>
    <property type="evidence" value="ECO:0007669"/>
    <property type="project" value="UniProtKB-SubCell"/>
</dbReference>
<dbReference type="Proteomes" id="UP000436027">
    <property type="component" value="Unassembled WGS sequence"/>
</dbReference>
<dbReference type="GO" id="GO:0016787">
    <property type="term" value="F:hydrolase activity"/>
    <property type="evidence" value="ECO:0007669"/>
    <property type="project" value="UniProtKB-KW"/>
</dbReference>
<reference evidence="9 10" key="1">
    <citation type="submission" date="2019-09" db="EMBL/GenBank/DDBJ databases">
        <title>Whole genome sequencing of Microbacterium maritypicum.</title>
        <authorList>
            <person name="Lenchi N."/>
        </authorList>
    </citation>
    <scope>NUCLEOTIDE SEQUENCE [LARGE SCALE GENOMIC DNA]</scope>
    <source>
        <strain evidence="9 10">DSM 12512</strain>
    </source>
</reference>
<accession>A0AAD4A041</accession>
<dbReference type="InterPro" id="IPR000326">
    <property type="entry name" value="PAP2/HPO"/>
</dbReference>
<feature type="domain" description="Phosphatidic acid phosphatase type 2/haloperoxidase" evidence="8">
    <location>
        <begin position="148"/>
        <end position="257"/>
    </location>
</feature>